<evidence type="ECO:0000313" key="2">
    <source>
        <dbReference type="Proteomes" id="UP000244240"/>
    </source>
</evidence>
<evidence type="ECO:0000313" key="1">
    <source>
        <dbReference type="EMBL" id="PTX55140.1"/>
    </source>
</evidence>
<organism evidence="1 2">
    <name type="scientific">Melghirimyces profundicolus</name>
    <dbReference type="NCBI Taxonomy" id="1242148"/>
    <lineage>
        <taxon>Bacteria</taxon>
        <taxon>Bacillati</taxon>
        <taxon>Bacillota</taxon>
        <taxon>Bacilli</taxon>
        <taxon>Bacillales</taxon>
        <taxon>Thermoactinomycetaceae</taxon>
        <taxon>Melghirimyces</taxon>
    </lineage>
</organism>
<protein>
    <submittedName>
        <fullName evidence="1">Uncharacterized protein</fullName>
    </submittedName>
</protein>
<proteinExistence type="predicted"/>
<dbReference type="AlphaFoldDB" id="A0A2T6BGG1"/>
<dbReference type="Proteomes" id="UP000244240">
    <property type="component" value="Unassembled WGS sequence"/>
</dbReference>
<comment type="caution">
    <text evidence="1">The sequence shown here is derived from an EMBL/GenBank/DDBJ whole genome shotgun (WGS) entry which is preliminary data.</text>
</comment>
<sequence length="47" mass="5715">MMTIPSVQTKNGEEVDVTRYRWVVDDQIPIFTQNRNYIEQHVYIEEE</sequence>
<accession>A0A2T6BGG1</accession>
<reference evidence="1 2" key="1">
    <citation type="submission" date="2018-04" db="EMBL/GenBank/DDBJ databases">
        <title>Genomic Encyclopedia of Archaeal and Bacterial Type Strains, Phase II (KMG-II): from individual species to whole genera.</title>
        <authorList>
            <person name="Goeker M."/>
        </authorList>
    </citation>
    <scope>NUCLEOTIDE SEQUENCE [LARGE SCALE GENOMIC DNA]</scope>
    <source>
        <strain evidence="1 2">DSM 45787</strain>
    </source>
</reference>
<dbReference type="EMBL" id="QBKR01000021">
    <property type="protein sequence ID" value="PTX55140.1"/>
    <property type="molecule type" value="Genomic_DNA"/>
</dbReference>
<gene>
    <name evidence="1" type="ORF">C8P63_12120</name>
</gene>
<keyword evidence="2" id="KW-1185">Reference proteome</keyword>
<name>A0A2T6BGG1_9BACL</name>